<evidence type="ECO:0000256" key="1">
    <source>
        <dbReference type="ARBA" id="ARBA00023015"/>
    </source>
</evidence>
<feature type="domain" description="Xylanolytic transcriptional activator regulatory" evidence="6">
    <location>
        <begin position="58"/>
        <end position="222"/>
    </location>
</feature>
<dbReference type="PANTHER" id="PTHR47424:SF3">
    <property type="entry name" value="REGULATORY PROTEIN GAL4"/>
    <property type="match status" value="1"/>
</dbReference>
<keyword evidence="1" id="KW-0805">Transcription regulation</keyword>
<keyword evidence="8" id="KW-1185">Reference proteome</keyword>
<dbReference type="GO" id="GO:0000978">
    <property type="term" value="F:RNA polymerase II cis-regulatory region sequence-specific DNA binding"/>
    <property type="evidence" value="ECO:0007669"/>
    <property type="project" value="TreeGrafter"/>
</dbReference>
<dbReference type="PANTHER" id="PTHR47424">
    <property type="entry name" value="REGULATORY PROTEIN GAL4"/>
    <property type="match status" value="1"/>
</dbReference>
<feature type="compositionally biased region" description="Low complexity" evidence="5">
    <location>
        <begin position="1"/>
        <end position="12"/>
    </location>
</feature>
<dbReference type="STRING" id="1043004.A0A074WNK0"/>
<evidence type="ECO:0000256" key="3">
    <source>
        <dbReference type="ARBA" id="ARBA00023163"/>
    </source>
</evidence>
<dbReference type="OrthoDB" id="424974at2759"/>
<accession>A0A074WNK0</accession>
<evidence type="ECO:0000259" key="6">
    <source>
        <dbReference type="Pfam" id="PF04082"/>
    </source>
</evidence>
<keyword evidence="2" id="KW-0238">DNA-binding</keyword>
<gene>
    <name evidence="7" type="ORF">M436DRAFT_51211</name>
</gene>
<dbReference type="EMBL" id="KL584714">
    <property type="protein sequence ID" value="KEQ71327.1"/>
    <property type="molecule type" value="Genomic_DNA"/>
</dbReference>
<evidence type="ECO:0000256" key="2">
    <source>
        <dbReference type="ARBA" id="ARBA00023125"/>
    </source>
</evidence>
<keyword evidence="3" id="KW-0804">Transcription</keyword>
<dbReference type="RefSeq" id="XP_013425479.1">
    <property type="nucleotide sequence ID" value="XM_013570025.1"/>
</dbReference>
<dbReference type="CDD" id="cd12148">
    <property type="entry name" value="fungal_TF_MHR"/>
    <property type="match status" value="1"/>
</dbReference>
<dbReference type="HOGENOM" id="CLU_082154_1_0_1"/>
<dbReference type="GO" id="GO:0000435">
    <property type="term" value="P:positive regulation of transcription from RNA polymerase II promoter by galactose"/>
    <property type="evidence" value="ECO:0007669"/>
    <property type="project" value="TreeGrafter"/>
</dbReference>
<dbReference type="Proteomes" id="UP000027730">
    <property type="component" value="Unassembled WGS sequence"/>
</dbReference>
<name>A0A074WNK0_9PEZI</name>
<organism evidence="7 8">
    <name type="scientific">Aureobasidium namibiae CBS 147.97</name>
    <dbReference type="NCBI Taxonomy" id="1043004"/>
    <lineage>
        <taxon>Eukaryota</taxon>
        <taxon>Fungi</taxon>
        <taxon>Dikarya</taxon>
        <taxon>Ascomycota</taxon>
        <taxon>Pezizomycotina</taxon>
        <taxon>Dothideomycetes</taxon>
        <taxon>Dothideomycetidae</taxon>
        <taxon>Dothideales</taxon>
        <taxon>Saccotheciaceae</taxon>
        <taxon>Aureobasidium</taxon>
    </lineage>
</organism>
<evidence type="ECO:0000256" key="4">
    <source>
        <dbReference type="ARBA" id="ARBA00023242"/>
    </source>
</evidence>
<dbReference type="GO" id="GO:0005634">
    <property type="term" value="C:nucleus"/>
    <property type="evidence" value="ECO:0007669"/>
    <property type="project" value="TreeGrafter"/>
</dbReference>
<protein>
    <recommendedName>
        <fullName evidence="6">Xylanolytic transcriptional activator regulatory domain-containing protein</fullName>
    </recommendedName>
</protein>
<dbReference type="GO" id="GO:0006351">
    <property type="term" value="P:DNA-templated transcription"/>
    <property type="evidence" value="ECO:0007669"/>
    <property type="project" value="InterPro"/>
</dbReference>
<sequence>MIDESSSSNFSHRLSRHEERPQQGFVSDATKKVPFKLGGSAEIAGVLPRRRVADDLVSQYWSFVHPLFPVLHEPTFMAAYEKSWISQPSGSAIADERCREFEEALFFSTLNVIFALGTRFSDSVPGPEKRDMAKEYYNRSRQIFTFDLLDCTSLPVLQMLLLQGIYLQSTTKVSRCWNVIGVATRMAQSLGLHLEQTYQRQKTIYAREMGKRLWHSCLILDR</sequence>
<dbReference type="Pfam" id="PF04082">
    <property type="entry name" value="Fungal_trans"/>
    <property type="match status" value="1"/>
</dbReference>
<evidence type="ECO:0000313" key="7">
    <source>
        <dbReference type="EMBL" id="KEQ71327.1"/>
    </source>
</evidence>
<proteinExistence type="predicted"/>
<dbReference type="GeneID" id="25411393"/>
<dbReference type="GO" id="GO:0000981">
    <property type="term" value="F:DNA-binding transcription factor activity, RNA polymerase II-specific"/>
    <property type="evidence" value="ECO:0007669"/>
    <property type="project" value="TreeGrafter"/>
</dbReference>
<dbReference type="InterPro" id="IPR051127">
    <property type="entry name" value="Fungal_SecMet_Regulators"/>
</dbReference>
<keyword evidence="4" id="KW-0539">Nucleus</keyword>
<dbReference type="AlphaFoldDB" id="A0A074WNK0"/>
<reference evidence="7 8" key="1">
    <citation type="journal article" date="2014" name="BMC Genomics">
        <title>Genome sequencing of four Aureobasidium pullulans varieties: biotechnological potential, stress tolerance, and description of new species.</title>
        <authorList>
            <person name="Gostin Ar C."/>
            <person name="Ohm R.A."/>
            <person name="Kogej T."/>
            <person name="Sonjak S."/>
            <person name="Turk M."/>
            <person name="Zajc J."/>
            <person name="Zalar P."/>
            <person name="Grube M."/>
            <person name="Sun H."/>
            <person name="Han J."/>
            <person name="Sharma A."/>
            <person name="Chiniquy J."/>
            <person name="Ngan C.Y."/>
            <person name="Lipzen A."/>
            <person name="Barry K."/>
            <person name="Grigoriev I.V."/>
            <person name="Gunde-Cimerman N."/>
        </authorList>
    </citation>
    <scope>NUCLEOTIDE SEQUENCE [LARGE SCALE GENOMIC DNA]</scope>
    <source>
        <strain evidence="7 8">CBS 147.97</strain>
    </source>
</reference>
<dbReference type="GO" id="GO:0008270">
    <property type="term" value="F:zinc ion binding"/>
    <property type="evidence" value="ECO:0007669"/>
    <property type="project" value="InterPro"/>
</dbReference>
<evidence type="ECO:0000256" key="5">
    <source>
        <dbReference type="SAM" id="MobiDB-lite"/>
    </source>
</evidence>
<dbReference type="InterPro" id="IPR007219">
    <property type="entry name" value="XnlR_reg_dom"/>
</dbReference>
<feature type="region of interest" description="Disordered" evidence="5">
    <location>
        <begin position="1"/>
        <end position="25"/>
    </location>
</feature>
<evidence type="ECO:0000313" key="8">
    <source>
        <dbReference type="Proteomes" id="UP000027730"/>
    </source>
</evidence>